<reference evidence="2" key="4">
    <citation type="submission" date="2016-05" db="EMBL/GenBank/DDBJ databases">
        <authorList>
            <person name="Krishnakumar V."/>
            <person name="Cheng C.-Y."/>
            <person name="Chan A.P."/>
            <person name="Schobel S."/>
            <person name="Kim M."/>
            <person name="Ferlanti E.S."/>
            <person name="Belyaeva I."/>
            <person name="Rosen B.D."/>
            <person name="Micklem G."/>
            <person name="Miller J.R."/>
            <person name="Vaughn M."/>
            <person name="Town C.D."/>
        </authorList>
    </citation>
    <scope>NUCLEOTIDE SEQUENCE</scope>
</reference>
<dbReference type="EMBL" id="CP002688">
    <property type="protein sequence ID" value="AED93063.1"/>
    <property type="molecule type" value="Genomic_DNA"/>
</dbReference>
<dbReference type="RefSeq" id="NP_197660.1">
    <property type="nucleotide sequence ID" value="NM_122174.2"/>
</dbReference>
<dbReference type="PaxDb" id="3702-AT5G22680.1"/>
<reference evidence="2" key="3">
    <citation type="submission" date="2011-02" db="EMBL/GenBank/DDBJ databases">
        <authorList>
            <consortium name="TAIR"/>
            <person name="Swarbreck D."/>
            <person name="Lamesch P."/>
            <person name="Wilks C."/>
            <person name="Huala E."/>
        </authorList>
    </citation>
    <scope>NUCLEOTIDE SEQUENCE</scope>
</reference>
<name>Q9FNJ3_ARATH</name>
<evidence type="ECO:0000313" key="1">
    <source>
        <dbReference type="Araport" id="AT5G22680"/>
    </source>
</evidence>
<dbReference type="EMBL" id="AB006699">
    <property type="protein sequence ID" value="BAB11674.1"/>
    <property type="molecule type" value="Genomic_DNA"/>
</dbReference>
<protein>
    <submittedName>
        <fullName evidence="2">F-box protein</fullName>
    </submittedName>
</protein>
<accession>Q9FNJ3</accession>
<dbReference type="TAIR" id="AT5G22680"/>
<dbReference type="ExpressionAtlas" id="Q9FNJ3">
    <property type="expression patterns" value="baseline and differential"/>
</dbReference>
<dbReference type="KEGG" id="ath:AT5G22680"/>
<organism evidence="3">
    <name type="scientific">Arabidopsis thaliana</name>
    <name type="common">Mouse-ear cress</name>
    <dbReference type="NCBI Taxonomy" id="3702"/>
    <lineage>
        <taxon>Eukaryota</taxon>
        <taxon>Viridiplantae</taxon>
        <taxon>Streptophyta</taxon>
        <taxon>Embryophyta</taxon>
        <taxon>Tracheophyta</taxon>
        <taxon>Spermatophyta</taxon>
        <taxon>Magnoliopsida</taxon>
        <taxon>eudicotyledons</taxon>
        <taxon>Gunneridae</taxon>
        <taxon>Pentapetalae</taxon>
        <taxon>rosids</taxon>
        <taxon>malvids</taxon>
        <taxon>Brassicales</taxon>
        <taxon>Brassicaceae</taxon>
        <taxon>Camelineae</taxon>
        <taxon>Arabidopsis</taxon>
    </lineage>
</organism>
<reference evidence="2 4" key="2">
    <citation type="journal article" date="2000" name="Nature">
        <title>Sequence and analysis of chromosome 5 of the plant Arabidopsis thaliana.</title>
        <authorList>
            <consortium name="Kazusa DNA Research Institute"/>
            <consortium name="Cold Spring Harbor and Washington University in St Louis Sequencing Consortium"/>
            <consortium name="European Union Arabidopsis Genome Sequencing Consortium"/>
            <person name="Tabata S."/>
            <person name="Kaneko T."/>
            <person name="Nakamura Y."/>
            <person name="Kotani H."/>
            <person name="Kato T."/>
            <person name="Asamizu E."/>
            <person name="Miyajima N."/>
            <person name="Sasamoto S."/>
            <person name="Kimura T."/>
            <person name="Hosouchi T."/>
            <person name="Kawashima K."/>
            <person name="Kohara M."/>
            <person name="Matsumoto M."/>
            <person name="Matsuno A."/>
            <person name="Muraki A."/>
            <person name="Nakayama S."/>
            <person name="Nakazaki N."/>
            <person name="Naruo K."/>
            <person name="Okumura S."/>
            <person name="Shinpo S."/>
            <person name="Takeuchi C."/>
            <person name="Wada T."/>
            <person name="Watanabe A."/>
            <person name="Yamada M."/>
            <person name="Yasuda M."/>
            <person name="Sato S."/>
            <person name="de la Bastide M."/>
            <person name="Huang E."/>
            <person name="Spiegel L."/>
            <person name="Gnoj L."/>
            <person name="O'Shaughnessy A."/>
            <person name="Preston R."/>
            <person name="Habermann K."/>
            <person name="Murray J."/>
            <person name="Johnson D."/>
            <person name="Rohlfing T."/>
            <person name="Nelson J."/>
            <person name="Stoneking T."/>
            <person name="Pepin K."/>
            <person name="Spieth J."/>
            <person name="Sekhon M."/>
            <person name="Armstrong J."/>
            <person name="Becker M."/>
            <person name="Belter E."/>
            <person name="Cordum H."/>
            <person name="Cordes M."/>
            <person name="Courtney L."/>
            <person name="Courtney W."/>
            <person name="Dante M."/>
            <person name="Du H."/>
            <person name="Edwards J."/>
            <person name="Fryman J."/>
            <person name="Haakensen B."/>
            <person name="Lamar E."/>
            <person name="Latreille P."/>
            <person name="Leonard S."/>
            <person name="Meyer R."/>
            <person name="Mulvaney E."/>
            <person name="Ozersky P."/>
            <person name="Riley A."/>
            <person name="Strowmatt C."/>
            <person name="Wagner-McPherson C."/>
            <person name="Wollam A."/>
            <person name="Yoakum M."/>
            <person name="Bell M."/>
            <person name="Dedhia N."/>
            <person name="Parnell L."/>
            <person name="Shah R."/>
            <person name="Rodriguez M."/>
            <person name="See L.H."/>
            <person name="Vil D."/>
            <person name="Baker J."/>
            <person name="Kirchoff K."/>
            <person name="Toth K."/>
            <person name="King L."/>
            <person name="Bahret A."/>
            <person name="Miller B."/>
            <person name="Marra M."/>
            <person name="Martienssen R."/>
            <person name="McCombie W.R."/>
            <person name="Wilson R.K."/>
            <person name="Murphy G."/>
            <person name="Bancroft I."/>
            <person name="Volckaert G."/>
            <person name="Wambutt R."/>
            <person name="Dusterhoft A."/>
            <person name="Stiekema W."/>
            <person name="Pohl T."/>
            <person name="Entian K.D."/>
            <person name="Terryn N."/>
            <person name="Hartley N."/>
            <person name="Bent E."/>
            <person name="Johnson S."/>
            <person name="Langham S.A."/>
            <person name="McCullagh B."/>
            <person name="Robben J."/>
            <person name="Grymonprez B."/>
            <person name="Zimmermann W."/>
            <person name="Ramsperger U."/>
            <person name="Wedler H."/>
            <person name="Balke K."/>
            <person name="Wedler E."/>
            <person name="Peters S."/>
            <person name="van Staveren M."/>
            <person name="Dirkse W."/>
            <person name="Mooijman P."/>
            <person name="Lankhorst R.K."/>
            <person name="Weitzenegger T."/>
            <person name="Bothe G."/>
            <person name="Rose M."/>
            <person name="Hauf J."/>
            <person name="Berneiser S."/>
            <person name="Hempel S."/>
            <person name="Feldpausch M."/>
            <person name="Lamberth S."/>
            <person name="Villarroel R."/>
            <person name="Gielen J."/>
            <person name="Ardiles W."/>
            <person name="Bents O."/>
            <person name="Lemcke K."/>
            <person name="Kolesov G."/>
            <person name="Mayer K."/>
            <person name="Rudd S."/>
            <person name="Schoof H."/>
            <person name="Schueller C."/>
            <person name="Zaccaria P."/>
            <person name="Mewes H.W."/>
            <person name="Bevan M."/>
            <person name="Fransz P."/>
        </authorList>
    </citation>
    <scope>NUCLEOTIDE SEQUENCE [LARGE SCALE GENOMIC DNA]</scope>
    <source>
        <strain evidence="4">cv. Columbia</strain>
    </source>
</reference>
<evidence type="ECO:0000313" key="2">
    <source>
        <dbReference type="EMBL" id="AED93063.1"/>
    </source>
</evidence>
<evidence type="ECO:0000313" key="3">
    <source>
        <dbReference type="EMBL" id="BAB11674.1"/>
    </source>
</evidence>
<gene>
    <name evidence="2" type="primary">MDJ22.10</name>
    <name evidence="2" type="synonym">MDJ22_10</name>
    <name evidence="1 2" type="ordered locus">At5g22680</name>
</gene>
<dbReference type="Araport" id="AT5G22680"/>
<keyword evidence="4" id="KW-1185">Reference proteome</keyword>
<sequence length="235" mass="27875">MTFKFSCDQNLDWIKIKNSLDLDFDFVEICYLCFFFLDLDSKEFLDYNAFVGYIYEQVPRFYREEKICLDKLSILKDVNDKSCVTRWIDFVATPKLKDLDVEFGPLKRECLEVMPVSLYICQTLLYLRLHRYCLVVSSLFHYLVSGLDGFLSFAPQFLLSSLEFVEIKSIHHCHLCEKKLALCTLQKTLQSSRNLFCVRAVPFEKKIYSHFRGYLAHVKLSMLLTFKMTCRWFLL</sequence>
<dbReference type="Proteomes" id="UP000006548">
    <property type="component" value="Chromosome 5"/>
</dbReference>
<dbReference type="GeneID" id="832331"/>
<dbReference type="AlphaFoldDB" id="Q9FNJ3"/>
<evidence type="ECO:0000313" key="4">
    <source>
        <dbReference type="Proteomes" id="UP000006548"/>
    </source>
</evidence>
<dbReference type="HOGENOM" id="CLU_1181633_0_0_1"/>
<reference evidence="4" key="5">
    <citation type="journal article" date="2017" name="Plant J.">
        <title>Araport11: a complete reannotation of the Arabidopsis thaliana reference genome.</title>
        <authorList>
            <person name="Cheng C.Y."/>
            <person name="Krishnakumar V."/>
            <person name="Chan A.P."/>
            <person name="Thibaud-Nissen F."/>
            <person name="Schobel S."/>
            <person name="Town C.D."/>
        </authorList>
    </citation>
    <scope>GENOME REANNOTATION</scope>
    <source>
        <strain evidence="4">cv. Columbia</strain>
    </source>
</reference>
<proteinExistence type="predicted"/>
<reference evidence="3" key="1">
    <citation type="journal article" date="1997" name="DNA Res.">
        <title>Structural analysis of Arabidopsis thaliana chromosome 5. II. Sequence features of the regions of 1,044,062 bp covered by thirteen physically assigned P1 clones.</title>
        <authorList>
            <person name="Kotani H."/>
            <person name="Nakamura Y."/>
            <person name="Sato S."/>
            <person name="Kaneko T."/>
            <person name="Asamizu E."/>
            <person name="Miyajima N."/>
            <person name="Tabata S."/>
        </authorList>
    </citation>
    <scope>NUCLEOTIDE SEQUENCE [LARGE SCALE GENOMIC DNA]</scope>
</reference>